<evidence type="ECO:0008006" key="9">
    <source>
        <dbReference type="Google" id="ProtNLM"/>
    </source>
</evidence>
<keyword evidence="5" id="KW-0325">Glycoprotein</keyword>
<dbReference type="InterPro" id="IPR004911">
    <property type="entry name" value="Interferon-induced_GILT"/>
</dbReference>
<keyword evidence="3" id="KW-0964">Secreted</keyword>
<dbReference type="Pfam" id="PF03227">
    <property type="entry name" value="GILT"/>
    <property type="match status" value="1"/>
</dbReference>
<dbReference type="Proteomes" id="UP000027135">
    <property type="component" value="Unassembled WGS sequence"/>
</dbReference>
<keyword evidence="4 6" id="KW-0732">Signal</keyword>
<dbReference type="EMBL" id="KK852750">
    <property type="protein sequence ID" value="KDR17209.1"/>
    <property type="molecule type" value="Genomic_DNA"/>
</dbReference>
<keyword evidence="8" id="KW-1185">Reference proteome</keyword>
<dbReference type="GO" id="GO:0005576">
    <property type="term" value="C:extracellular region"/>
    <property type="evidence" value="ECO:0007669"/>
    <property type="project" value="UniProtKB-SubCell"/>
</dbReference>
<feature type="chain" id="PRO_5001648309" description="Gamma-interferon-inducible lysosomal thiol reductase" evidence="6">
    <location>
        <begin position="25"/>
        <end position="72"/>
    </location>
</feature>
<dbReference type="AlphaFoldDB" id="A0A067R2G4"/>
<evidence type="ECO:0000256" key="2">
    <source>
        <dbReference type="ARBA" id="ARBA00005679"/>
    </source>
</evidence>
<evidence type="ECO:0000256" key="3">
    <source>
        <dbReference type="ARBA" id="ARBA00022525"/>
    </source>
</evidence>
<accession>A0A067R2G4</accession>
<evidence type="ECO:0000256" key="6">
    <source>
        <dbReference type="SAM" id="SignalP"/>
    </source>
</evidence>
<proteinExistence type="inferred from homology"/>
<reference evidence="7 8" key="1">
    <citation type="journal article" date="2014" name="Nat. Commun.">
        <title>Molecular traces of alternative social organization in a termite genome.</title>
        <authorList>
            <person name="Terrapon N."/>
            <person name="Li C."/>
            <person name="Robertson H.M."/>
            <person name="Ji L."/>
            <person name="Meng X."/>
            <person name="Booth W."/>
            <person name="Chen Z."/>
            <person name="Childers C.P."/>
            <person name="Glastad K.M."/>
            <person name="Gokhale K."/>
            <person name="Gowin J."/>
            <person name="Gronenberg W."/>
            <person name="Hermansen R.A."/>
            <person name="Hu H."/>
            <person name="Hunt B.G."/>
            <person name="Huylmans A.K."/>
            <person name="Khalil S.M."/>
            <person name="Mitchell R.D."/>
            <person name="Munoz-Torres M.C."/>
            <person name="Mustard J.A."/>
            <person name="Pan H."/>
            <person name="Reese J.T."/>
            <person name="Scharf M.E."/>
            <person name="Sun F."/>
            <person name="Vogel H."/>
            <person name="Xiao J."/>
            <person name="Yang W."/>
            <person name="Yang Z."/>
            <person name="Yang Z."/>
            <person name="Zhou J."/>
            <person name="Zhu J."/>
            <person name="Brent C.S."/>
            <person name="Elsik C.G."/>
            <person name="Goodisman M.A."/>
            <person name="Liberles D.A."/>
            <person name="Roe R.M."/>
            <person name="Vargo E.L."/>
            <person name="Vilcinskas A."/>
            <person name="Wang J."/>
            <person name="Bornberg-Bauer E."/>
            <person name="Korb J."/>
            <person name="Zhang G."/>
            <person name="Liebig J."/>
        </authorList>
    </citation>
    <scope>NUCLEOTIDE SEQUENCE [LARGE SCALE GENOMIC DNA]</scope>
    <source>
        <tissue evidence="7">Whole organism</tissue>
    </source>
</reference>
<dbReference type="eggNOG" id="ENOG502SWPW">
    <property type="taxonomic scope" value="Eukaryota"/>
</dbReference>
<protein>
    <recommendedName>
        <fullName evidence="9">Gamma-interferon-inducible lysosomal thiol reductase</fullName>
    </recommendedName>
</protein>
<comment type="similarity">
    <text evidence="2">Belongs to the GILT family.</text>
</comment>
<evidence type="ECO:0000256" key="4">
    <source>
        <dbReference type="ARBA" id="ARBA00022729"/>
    </source>
</evidence>
<feature type="signal peptide" evidence="6">
    <location>
        <begin position="1"/>
        <end position="24"/>
    </location>
</feature>
<dbReference type="OMA" id="MTVEFIP"/>
<dbReference type="PANTHER" id="PTHR13234:SF8">
    <property type="entry name" value="GAMMA-INTERFERON-INDUCIBLE LYSOSOMAL THIOL REDUCTASE"/>
    <property type="match status" value="1"/>
</dbReference>
<organism evidence="7 8">
    <name type="scientific">Zootermopsis nevadensis</name>
    <name type="common">Dampwood termite</name>
    <dbReference type="NCBI Taxonomy" id="136037"/>
    <lineage>
        <taxon>Eukaryota</taxon>
        <taxon>Metazoa</taxon>
        <taxon>Ecdysozoa</taxon>
        <taxon>Arthropoda</taxon>
        <taxon>Hexapoda</taxon>
        <taxon>Insecta</taxon>
        <taxon>Pterygota</taxon>
        <taxon>Neoptera</taxon>
        <taxon>Polyneoptera</taxon>
        <taxon>Dictyoptera</taxon>
        <taxon>Blattodea</taxon>
        <taxon>Blattoidea</taxon>
        <taxon>Termitoidae</taxon>
        <taxon>Termopsidae</taxon>
        <taxon>Zootermopsis</taxon>
    </lineage>
</organism>
<dbReference type="PANTHER" id="PTHR13234">
    <property type="entry name" value="GAMMA-INTERFERON INDUCIBLE LYSOSOMAL THIOL REDUCTASE GILT"/>
    <property type="match status" value="1"/>
</dbReference>
<gene>
    <name evidence="7" type="ORF">L798_08312</name>
</gene>
<evidence type="ECO:0000313" key="7">
    <source>
        <dbReference type="EMBL" id="KDR17209.1"/>
    </source>
</evidence>
<dbReference type="InParanoid" id="A0A067R2G4"/>
<name>A0A067R2G4_ZOONE</name>
<comment type="subcellular location">
    <subcellularLocation>
        <location evidence="1">Secreted</location>
    </subcellularLocation>
</comment>
<evidence type="ECO:0000256" key="5">
    <source>
        <dbReference type="ARBA" id="ARBA00023180"/>
    </source>
</evidence>
<sequence length="72" mass="8170">MKVTMRVLISAILILSAAQIRGEAVNLTLYYESLCPDSIRFIRFQLYPTWLLLTDDNLSVDFVPYGKATVSN</sequence>
<evidence type="ECO:0000313" key="8">
    <source>
        <dbReference type="Proteomes" id="UP000027135"/>
    </source>
</evidence>
<evidence type="ECO:0000256" key="1">
    <source>
        <dbReference type="ARBA" id="ARBA00004613"/>
    </source>
</evidence>
<dbReference type="GO" id="GO:0016671">
    <property type="term" value="F:oxidoreductase activity, acting on a sulfur group of donors, disulfide as acceptor"/>
    <property type="evidence" value="ECO:0007669"/>
    <property type="project" value="InterPro"/>
</dbReference>